<evidence type="ECO:0000256" key="3">
    <source>
        <dbReference type="ARBA" id="ARBA00022737"/>
    </source>
</evidence>
<keyword evidence="1 7" id="KW-0217">Developmental protein</keyword>
<dbReference type="SMART" id="SM00181">
    <property type="entry name" value="EGF"/>
    <property type="match status" value="2"/>
</dbReference>
<dbReference type="InterPro" id="IPR000742">
    <property type="entry name" value="EGF"/>
</dbReference>
<keyword evidence="4 5" id="KW-1015">Disulfide bond</keyword>
<dbReference type="PANTHER" id="PTHR22669">
    <property type="entry name" value="DELTA/SERRATE/LAG-2 DOMAIN PROTEIN"/>
    <property type="match status" value="1"/>
</dbReference>
<dbReference type="GO" id="GO:0007219">
    <property type="term" value="P:Notch signaling pathway"/>
    <property type="evidence" value="ECO:0007669"/>
    <property type="project" value="InterPro"/>
</dbReference>
<dbReference type="PROSITE" id="PS51051">
    <property type="entry name" value="DSL"/>
    <property type="match status" value="1"/>
</dbReference>
<dbReference type="eggNOG" id="KOG1218">
    <property type="taxonomic scope" value="Eukaryota"/>
</dbReference>
<keyword evidence="12" id="KW-1185">Reference proteome</keyword>
<dbReference type="AlphaFoldDB" id="A0A1I7T629"/>
<keyword evidence="7 9" id="KW-0732">Signal</keyword>
<proteinExistence type="predicted"/>
<evidence type="ECO:0000256" key="4">
    <source>
        <dbReference type="ARBA" id="ARBA00023157"/>
    </source>
</evidence>
<dbReference type="WBParaSite" id="Csp11.Scaffold518.g2758.t1">
    <property type="protein sequence ID" value="Csp11.Scaffold518.g2758.t1"/>
    <property type="gene ID" value="Csp11.Scaffold518.g2758"/>
</dbReference>
<dbReference type="PANTHER" id="PTHR22669:SF8">
    <property type="entry name" value="PROTEIN LAG-2"/>
    <property type="match status" value="1"/>
</dbReference>
<dbReference type="InterPro" id="IPR039178">
    <property type="entry name" value="Lag2"/>
</dbReference>
<feature type="disulfide bond" evidence="6">
    <location>
        <begin position="137"/>
        <end position="149"/>
    </location>
</feature>
<keyword evidence="7 8" id="KW-0472">Membrane</keyword>
<evidence type="ECO:0000256" key="9">
    <source>
        <dbReference type="SAM" id="SignalP"/>
    </source>
</evidence>
<name>A0A1I7T629_9PELO</name>
<dbReference type="GO" id="GO:0001708">
    <property type="term" value="P:cell fate specification"/>
    <property type="evidence" value="ECO:0007669"/>
    <property type="project" value="InterPro"/>
</dbReference>
<dbReference type="Proteomes" id="UP000095282">
    <property type="component" value="Unplaced"/>
</dbReference>
<dbReference type="GO" id="GO:0005886">
    <property type="term" value="C:plasma membrane"/>
    <property type="evidence" value="ECO:0007669"/>
    <property type="project" value="TreeGrafter"/>
</dbReference>
<dbReference type="STRING" id="1561998.A0A1I7T629"/>
<keyword evidence="7 8" id="KW-0812">Transmembrane</keyword>
<dbReference type="Pfam" id="PF00008">
    <property type="entry name" value="EGF"/>
    <property type="match status" value="1"/>
</dbReference>
<evidence type="ECO:0000256" key="2">
    <source>
        <dbReference type="ARBA" id="ARBA00022536"/>
    </source>
</evidence>
<feature type="domain" description="DSL" evidence="11">
    <location>
        <begin position="122"/>
        <end position="166"/>
    </location>
</feature>
<feature type="disulfide bond" evidence="5">
    <location>
        <begin position="256"/>
        <end position="265"/>
    </location>
</feature>
<dbReference type="PROSITE" id="PS00022">
    <property type="entry name" value="EGF_1"/>
    <property type="match status" value="2"/>
</dbReference>
<dbReference type="SUPFAM" id="SSF57196">
    <property type="entry name" value="EGF/Laminin"/>
    <property type="match status" value="1"/>
</dbReference>
<keyword evidence="7 8" id="KW-1133">Transmembrane helix</keyword>
<feature type="disulfide bond" evidence="6">
    <location>
        <begin position="157"/>
        <end position="166"/>
    </location>
</feature>
<comment type="function">
    <text evidence="7">Putative Notch ligand involved in the mediation of Notch signaling.</text>
</comment>
<evidence type="ECO:0000256" key="1">
    <source>
        <dbReference type="ARBA" id="ARBA00022473"/>
    </source>
</evidence>
<feature type="chain" id="PRO_5013334763" description="Delta-like protein" evidence="9">
    <location>
        <begin position="16"/>
        <end position="402"/>
    </location>
</feature>
<keyword evidence="2 5" id="KW-0245">EGF-like domain</keyword>
<evidence type="ECO:0000259" key="10">
    <source>
        <dbReference type="PROSITE" id="PS50026"/>
    </source>
</evidence>
<dbReference type="Gene3D" id="2.10.25.10">
    <property type="entry name" value="Laminin"/>
    <property type="match status" value="2"/>
</dbReference>
<dbReference type="PROSITE" id="PS50026">
    <property type="entry name" value="EGF_3"/>
    <property type="match status" value="1"/>
</dbReference>
<evidence type="ECO:0000256" key="8">
    <source>
        <dbReference type="SAM" id="Phobius"/>
    </source>
</evidence>
<evidence type="ECO:0000313" key="13">
    <source>
        <dbReference type="WBParaSite" id="Csp11.Scaffold518.g2758.t1"/>
    </source>
</evidence>
<feature type="domain" description="EGF-like" evidence="10">
    <location>
        <begin position="229"/>
        <end position="266"/>
    </location>
</feature>
<dbReference type="InterPro" id="IPR001774">
    <property type="entry name" value="DSL"/>
</dbReference>
<protein>
    <recommendedName>
        <fullName evidence="7">Delta-like protein</fullName>
    </recommendedName>
</protein>
<evidence type="ECO:0000256" key="6">
    <source>
        <dbReference type="PROSITE-ProRule" id="PRU00377"/>
    </source>
</evidence>
<feature type="signal peptide" evidence="9">
    <location>
        <begin position="1"/>
        <end position="15"/>
    </location>
</feature>
<feature type="transmembrane region" description="Helical" evidence="8">
    <location>
        <begin position="285"/>
        <end position="306"/>
    </location>
</feature>
<comment type="subcellular location">
    <subcellularLocation>
        <location evidence="7">Membrane</location>
        <topology evidence="7">Single-pass type I membrane protein</topology>
    </subcellularLocation>
</comment>
<dbReference type="PROSITE" id="PS01186">
    <property type="entry name" value="EGF_2"/>
    <property type="match status" value="2"/>
</dbReference>
<sequence length="402" mass="45330">MLILFLPFILHLVHCDVEVRQQFVTTSRVHLRFELITNSPDTSRTKNMNFSLFPRAPKTNSIHLNAFDSTFNYSVQLLEPFTKEPLGDRVYRQVHFIDTSQPWINETFTMASGVTLSVATMISCSPHFFGNHCETFCDGHMAKAARKRCDAMGRLRCDVGWMGPHCGQAVDPRKCGCQNDGICASSFVHESNSSTIHKNEELICECVNGFMGSRCEVPGFGRFKYTPPLPDACKVKDACLNGAQCFPNGPKVYCSCSVGFIGEFCEISLTTTTPTIEITATTSDYYGSIFIVVGIISLIGLVLMCIRYKRESKRRDALTRIQEPEPFAVPETKTMLVDFKANQKDQKVFTIEGNAKNIDEEEERYTRAPRNFRQNEYDVIQKKIPVPPSMTPPSIPRTCLYV</sequence>
<dbReference type="Gene3D" id="2.10.25.140">
    <property type="match status" value="1"/>
</dbReference>
<feature type="disulfide bond" evidence="6">
    <location>
        <begin position="124"/>
        <end position="133"/>
    </location>
</feature>
<keyword evidence="3 7" id="KW-0677">Repeat</keyword>
<evidence type="ECO:0000313" key="12">
    <source>
        <dbReference type="Proteomes" id="UP000095282"/>
    </source>
</evidence>
<evidence type="ECO:0000259" key="11">
    <source>
        <dbReference type="PROSITE" id="PS51051"/>
    </source>
</evidence>
<reference evidence="13" key="1">
    <citation type="submission" date="2016-11" db="UniProtKB">
        <authorList>
            <consortium name="WormBaseParasite"/>
        </authorList>
    </citation>
    <scope>IDENTIFICATION</scope>
</reference>
<comment type="caution">
    <text evidence="5">Lacks conserved residue(s) required for the propagation of feature annotation.</text>
</comment>
<accession>A0A1I7T629</accession>
<evidence type="ECO:0000256" key="5">
    <source>
        <dbReference type="PROSITE-ProRule" id="PRU00076"/>
    </source>
</evidence>
<dbReference type="GO" id="GO:0005112">
    <property type="term" value="F:Notch binding"/>
    <property type="evidence" value="ECO:0007669"/>
    <property type="project" value="InterPro"/>
</dbReference>
<organism evidence="12 13">
    <name type="scientific">Caenorhabditis tropicalis</name>
    <dbReference type="NCBI Taxonomy" id="1561998"/>
    <lineage>
        <taxon>Eukaryota</taxon>
        <taxon>Metazoa</taxon>
        <taxon>Ecdysozoa</taxon>
        <taxon>Nematoda</taxon>
        <taxon>Chromadorea</taxon>
        <taxon>Rhabditida</taxon>
        <taxon>Rhabditina</taxon>
        <taxon>Rhabditomorpha</taxon>
        <taxon>Rhabditoidea</taxon>
        <taxon>Rhabditidae</taxon>
        <taxon>Peloderinae</taxon>
        <taxon>Caenorhabditis</taxon>
    </lineage>
</organism>
<evidence type="ECO:0000256" key="7">
    <source>
        <dbReference type="RuleBase" id="RU280815"/>
    </source>
</evidence>
<dbReference type="SMART" id="SM00051">
    <property type="entry name" value="DSL"/>
    <property type="match status" value="1"/>
</dbReference>
<dbReference type="Pfam" id="PF01414">
    <property type="entry name" value="DSL"/>
    <property type="match status" value="1"/>
</dbReference>